<dbReference type="AlphaFoldDB" id="A0A7D6CRY7"/>
<feature type="transmembrane region" description="Helical" evidence="1">
    <location>
        <begin position="89"/>
        <end position="113"/>
    </location>
</feature>
<organism evidence="2 3">
    <name type="scientific">Natrinema zhouii</name>
    <dbReference type="NCBI Taxonomy" id="1710539"/>
    <lineage>
        <taxon>Archaea</taxon>
        <taxon>Methanobacteriati</taxon>
        <taxon>Methanobacteriota</taxon>
        <taxon>Stenosarchaea group</taxon>
        <taxon>Halobacteria</taxon>
        <taxon>Halobacteriales</taxon>
        <taxon>Natrialbaceae</taxon>
        <taxon>Natrinema</taxon>
    </lineage>
</organism>
<dbReference type="Proteomes" id="UP000510869">
    <property type="component" value="Chromosome"/>
</dbReference>
<feature type="transmembrane region" description="Helical" evidence="1">
    <location>
        <begin position="60"/>
        <end position="82"/>
    </location>
</feature>
<dbReference type="Pfam" id="PF04307">
    <property type="entry name" value="YdjM"/>
    <property type="match status" value="1"/>
</dbReference>
<dbReference type="OrthoDB" id="118042at2157"/>
<feature type="transmembrane region" description="Helical" evidence="1">
    <location>
        <begin position="125"/>
        <end position="144"/>
    </location>
</feature>
<keyword evidence="3" id="KW-1185">Reference proteome</keyword>
<sequence length="160" mass="17476">MDPGRIFFLTVAFATHAVVGVALARGFTGVDQRTGTGFGIVFGLLPDADFLFPAEWGWPFVHRGITHSLLFALAVVVGVYAIRRTREAALAAALAISSHLFIDSLSLGIQWLFPIRTTWSPGLDVHGVIGTTLWWSVSIGILAWQTDDLSAIRRGFPRDR</sequence>
<reference evidence="2 3" key="1">
    <citation type="submission" date="2020-07" db="EMBL/GenBank/DDBJ databases">
        <title>Natrinema (YPL30) sp. nov. and Haloterrigena xxxxxx (YPL8) sp. nov., isolated from a salt mine.</title>
        <authorList>
            <person name="Cui H."/>
        </authorList>
    </citation>
    <scope>NUCLEOTIDE SEQUENCE [LARGE SCALE GENOMIC DNA]</scope>
    <source>
        <strain evidence="2 3">YPL13</strain>
    </source>
</reference>
<evidence type="ECO:0000313" key="3">
    <source>
        <dbReference type="Proteomes" id="UP000510869"/>
    </source>
</evidence>
<evidence type="ECO:0000313" key="2">
    <source>
        <dbReference type="EMBL" id="QLK26413.1"/>
    </source>
</evidence>
<dbReference type="InterPro" id="IPR007404">
    <property type="entry name" value="YdjM-like"/>
</dbReference>
<name>A0A7D6CRY7_9EURY</name>
<keyword evidence="2" id="KW-0378">Hydrolase</keyword>
<proteinExistence type="predicted"/>
<keyword evidence="1" id="KW-0472">Membrane</keyword>
<evidence type="ECO:0000256" key="1">
    <source>
        <dbReference type="SAM" id="Phobius"/>
    </source>
</evidence>
<dbReference type="KEGG" id="nay:HYG81_01990"/>
<protein>
    <submittedName>
        <fullName evidence="2">Metal-dependent hydrolase</fullName>
    </submittedName>
</protein>
<dbReference type="GeneID" id="56141937"/>
<keyword evidence="1" id="KW-1133">Transmembrane helix</keyword>
<keyword evidence="1" id="KW-0812">Transmembrane</keyword>
<dbReference type="EMBL" id="CP059154">
    <property type="protein sequence ID" value="QLK26413.1"/>
    <property type="molecule type" value="Genomic_DNA"/>
</dbReference>
<accession>A0A7D6CRY7</accession>
<feature type="transmembrane region" description="Helical" evidence="1">
    <location>
        <begin position="6"/>
        <end position="24"/>
    </location>
</feature>
<gene>
    <name evidence="2" type="ORF">HYG81_01990</name>
</gene>
<dbReference type="RefSeq" id="WP_180841586.1">
    <property type="nucleotide sequence ID" value="NZ_CP059154.1"/>
</dbReference>
<dbReference type="GO" id="GO:0016787">
    <property type="term" value="F:hydrolase activity"/>
    <property type="evidence" value="ECO:0007669"/>
    <property type="project" value="UniProtKB-KW"/>
</dbReference>